<dbReference type="Proteomes" id="UP000327157">
    <property type="component" value="Chromosome 11"/>
</dbReference>
<reference evidence="2" key="2">
    <citation type="submission" date="2019-10" db="EMBL/GenBank/DDBJ databases">
        <title>A de novo genome assembly of a pear dwarfing rootstock.</title>
        <authorList>
            <person name="Wang F."/>
            <person name="Wang J."/>
            <person name="Li S."/>
            <person name="Zhang Y."/>
            <person name="Fang M."/>
            <person name="Ma L."/>
            <person name="Zhao Y."/>
            <person name="Jiang S."/>
        </authorList>
    </citation>
    <scope>NUCLEOTIDE SEQUENCE [LARGE SCALE GENOMIC DNA]</scope>
</reference>
<dbReference type="PANTHER" id="PTHR31276">
    <property type="match status" value="1"/>
</dbReference>
<comment type="caution">
    <text evidence="1">The sequence shown here is derived from an EMBL/GenBank/DDBJ whole genome shotgun (WGS) entry which is preliminary data.</text>
</comment>
<gene>
    <name evidence="1" type="ORF">D8674_005445</name>
</gene>
<dbReference type="AlphaFoldDB" id="A0A5N5FRG8"/>
<sequence>MVIGTIFGHRRNHVWLCIQHDHLSTKPTLLLELSVSTHQLVNKMQGVELSVSTHHPPP</sequence>
<evidence type="ECO:0000313" key="2">
    <source>
        <dbReference type="Proteomes" id="UP000327157"/>
    </source>
</evidence>
<reference evidence="1 2" key="3">
    <citation type="submission" date="2019-11" db="EMBL/GenBank/DDBJ databases">
        <title>A de novo genome assembly of a pear dwarfing rootstock.</title>
        <authorList>
            <person name="Wang F."/>
            <person name="Wang J."/>
            <person name="Li S."/>
            <person name="Zhang Y."/>
            <person name="Fang M."/>
            <person name="Ma L."/>
            <person name="Zhao Y."/>
            <person name="Jiang S."/>
        </authorList>
    </citation>
    <scope>NUCLEOTIDE SEQUENCE [LARGE SCALE GENOMIC DNA]</scope>
    <source>
        <strain evidence="1">S2</strain>
        <tissue evidence="1">Leaf</tissue>
    </source>
</reference>
<proteinExistence type="predicted"/>
<dbReference type="GO" id="GO:0010274">
    <property type="term" value="P:hydrotropism"/>
    <property type="evidence" value="ECO:0007669"/>
    <property type="project" value="InterPro"/>
</dbReference>
<dbReference type="EMBL" id="SMOL01000559">
    <property type="protein sequence ID" value="KAB2605728.1"/>
    <property type="molecule type" value="Genomic_DNA"/>
</dbReference>
<name>A0A5N5FRG8_9ROSA</name>
<reference evidence="1 2" key="1">
    <citation type="submission" date="2019-09" db="EMBL/GenBank/DDBJ databases">
        <authorList>
            <person name="Ou C."/>
        </authorList>
    </citation>
    <scope>NUCLEOTIDE SEQUENCE [LARGE SCALE GENOMIC DNA]</scope>
    <source>
        <strain evidence="1">S2</strain>
        <tissue evidence="1">Leaf</tissue>
    </source>
</reference>
<protein>
    <submittedName>
        <fullName evidence="1">Protein MIZU-KUSSEI 1-like</fullName>
    </submittedName>
</protein>
<keyword evidence="2" id="KW-1185">Reference proteome</keyword>
<accession>A0A5N5FRG8</accession>
<dbReference type="InterPro" id="IPR006460">
    <property type="entry name" value="MIZ1-like_pln"/>
</dbReference>
<evidence type="ECO:0000313" key="1">
    <source>
        <dbReference type="EMBL" id="KAB2605728.1"/>
    </source>
</evidence>
<dbReference type="Pfam" id="PF04759">
    <property type="entry name" value="DUF617"/>
    <property type="match status" value="1"/>
</dbReference>
<organism evidence="1 2">
    <name type="scientific">Pyrus ussuriensis x Pyrus communis</name>
    <dbReference type="NCBI Taxonomy" id="2448454"/>
    <lineage>
        <taxon>Eukaryota</taxon>
        <taxon>Viridiplantae</taxon>
        <taxon>Streptophyta</taxon>
        <taxon>Embryophyta</taxon>
        <taxon>Tracheophyta</taxon>
        <taxon>Spermatophyta</taxon>
        <taxon>Magnoliopsida</taxon>
        <taxon>eudicotyledons</taxon>
        <taxon>Gunneridae</taxon>
        <taxon>Pentapetalae</taxon>
        <taxon>rosids</taxon>
        <taxon>fabids</taxon>
        <taxon>Rosales</taxon>
        <taxon>Rosaceae</taxon>
        <taxon>Amygdaloideae</taxon>
        <taxon>Maleae</taxon>
        <taxon>Pyrus</taxon>
    </lineage>
</organism>
<dbReference type="OrthoDB" id="774785at2759"/>
<dbReference type="PANTHER" id="PTHR31276:SF6">
    <property type="entry name" value="PROTEIN MIZU-KUSSEI 1"/>
    <property type="match status" value="1"/>
</dbReference>